<sequence>MSTSEQQQPRRGTSASIQGGVAIKVQPSVGAENRGGIESIKAKRFSLAHIPRQDRRVTIRPYESFRERKDSQIQDNITFGYAALSTVEEDAKKSIDYDVEQDVERATSPTPSVFSIYGDEPGPSSTCEQPVGAQADVFISSLPEKKLTQIRKFIENQPREENMYFLWVKDSSTNKITVISLKTLENYFKNDSRVRRVKWRHLSSDRVSIYRYSLPAITYEKSKLCKECLCRHKKLCLLMVWLAFVLFLCLVVVLGSISPDDRAHPFAHHNRNNSTQVNTSLTG</sequence>
<reference evidence="3" key="1">
    <citation type="submission" date="2022-11" db="EMBL/GenBank/DDBJ databases">
        <authorList>
            <person name="Kikuchi T."/>
        </authorList>
    </citation>
    <scope>NUCLEOTIDE SEQUENCE</scope>
    <source>
        <strain evidence="3">PS1010</strain>
    </source>
</reference>
<evidence type="ECO:0000313" key="4">
    <source>
        <dbReference type="Proteomes" id="UP001152747"/>
    </source>
</evidence>
<proteinExistence type="predicted"/>
<evidence type="ECO:0000256" key="2">
    <source>
        <dbReference type="SAM" id="Phobius"/>
    </source>
</evidence>
<dbReference type="Proteomes" id="UP001152747">
    <property type="component" value="Unassembled WGS sequence"/>
</dbReference>
<accession>A0A9P1INP6</accession>
<name>A0A9P1INP6_9PELO</name>
<dbReference type="EMBL" id="CANHGI010000004">
    <property type="protein sequence ID" value="CAI5448397.1"/>
    <property type="molecule type" value="Genomic_DNA"/>
</dbReference>
<dbReference type="AlphaFoldDB" id="A0A9P1INP6"/>
<gene>
    <name evidence="3" type="ORF">CAMP_LOCUS11034</name>
</gene>
<keyword evidence="2" id="KW-0812">Transmembrane</keyword>
<feature type="region of interest" description="Disordered" evidence="1">
    <location>
        <begin position="1"/>
        <end position="21"/>
    </location>
</feature>
<dbReference type="OrthoDB" id="5856034at2759"/>
<comment type="caution">
    <text evidence="3">The sequence shown here is derived from an EMBL/GenBank/DDBJ whole genome shotgun (WGS) entry which is preliminary data.</text>
</comment>
<keyword evidence="4" id="KW-1185">Reference proteome</keyword>
<evidence type="ECO:0000256" key="1">
    <source>
        <dbReference type="SAM" id="MobiDB-lite"/>
    </source>
</evidence>
<keyword evidence="2" id="KW-0472">Membrane</keyword>
<feature type="compositionally biased region" description="Polar residues" evidence="1">
    <location>
        <begin position="1"/>
        <end position="17"/>
    </location>
</feature>
<organism evidence="3 4">
    <name type="scientific">Caenorhabditis angaria</name>
    <dbReference type="NCBI Taxonomy" id="860376"/>
    <lineage>
        <taxon>Eukaryota</taxon>
        <taxon>Metazoa</taxon>
        <taxon>Ecdysozoa</taxon>
        <taxon>Nematoda</taxon>
        <taxon>Chromadorea</taxon>
        <taxon>Rhabditida</taxon>
        <taxon>Rhabditina</taxon>
        <taxon>Rhabditomorpha</taxon>
        <taxon>Rhabditoidea</taxon>
        <taxon>Rhabditidae</taxon>
        <taxon>Peloderinae</taxon>
        <taxon>Caenorhabditis</taxon>
    </lineage>
</organism>
<keyword evidence="2" id="KW-1133">Transmembrane helix</keyword>
<evidence type="ECO:0000313" key="3">
    <source>
        <dbReference type="EMBL" id="CAI5448397.1"/>
    </source>
</evidence>
<feature type="transmembrane region" description="Helical" evidence="2">
    <location>
        <begin position="235"/>
        <end position="257"/>
    </location>
</feature>
<protein>
    <submittedName>
        <fullName evidence="3">Uncharacterized protein</fullName>
    </submittedName>
</protein>